<comment type="caution">
    <text evidence="2">The sequence shown here is derived from an EMBL/GenBank/DDBJ whole genome shotgun (WGS) entry which is preliminary data.</text>
</comment>
<keyword evidence="2" id="KW-0808">Transferase</keyword>
<dbReference type="GO" id="GO:0008168">
    <property type="term" value="F:methyltransferase activity"/>
    <property type="evidence" value="ECO:0007669"/>
    <property type="project" value="UniProtKB-KW"/>
</dbReference>
<dbReference type="GO" id="GO:0032259">
    <property type="term" value="P:methylation"/>
    <property type="evidence" value="ECO:0007669"/>
    <property type="project" value="UniProtKB-KW"/>
</dbReference>
<dbReference type="Proteomes" id="UP000241010">
    <property type="component" value="Unassembled WGS sequence"/>
</dbReference>
<dbReference type="InterPro" id="IPR041698">
    <property type="entry name" value="Methyltransf_25"/>
</dbReference>
<reference evidence="2 3" key="1">
    <citation type="submission" date="2018-03" db="EMBL/GenBank/DDBJ databases">
        <title>Cereibacter changlensis.</title>
        <authorList>
            <person name="Meyer T.E."/>
            <person name="Miller S."/>
            <person name="Lodha T."/>
            <person name="Gandham S."/>
            <person name="Chintalapati S."/>
            <person name="Chintalapati V.R."/>
        </authorList>
    </citation>
    <scope>NUCLEOTIDE SEQUENCE [LARGE SCALE GENOMIC DNA]</scope>
    <source>
        <strain evidence="2 3">JA139</strain>
    </source>
</reference>
<proteinExistence type="predicted"/>
<feature type="domain" description="Methyltransferase" evidence="1">
    <location>
        <begin position="40"/>
        <end position="129"/>
    </location>
</feature>
<dbReference type="RefSeq" id="WP_107662030.1">
    <property type="nucleotide sequence ID" value="NZ_PZKG01000002.1"/>
</dbReference>
<organism evidence="2 3">
    <name type="scientific">Cereibacter changlensis JA139</name>
    <dbReference type="NCBI Taxonomy" id="1188249"/>
    <lineage>
        <taxon>Bacteria</taxon>
        <taxon>Pseudomonadati</taxon>
        <taxon>Pseudomonadota</taxon>
        <taxon>Alphaproteobacteria</taxon>
        <taxon>Rhodobacterales</taxon>
        <taxon>Paracoccaceae</taxon>
        <taxon>Cereibacter</taxon>
    </lineage>
</organism>
<dbReference type="OrthoDB" id="9808480at2"/>
<name>A0A2T4K0A8_9RHOB</name>
<evidence type="ECO:0000313" key="3">
    <source>
        <dbReference type="Proteomes" id="UP000241010"/>
    </source>
</evidence>
<sequence length="238" mass="25933">MTPEDAFFTLHSGLDREGPGTRESLDWAMAAAEVARDARVLDAGCGPGADIEGLLEAVPEGQVVAMDLHQPYIDRLASRHAVDARVLAIPGDMADPEGVFDLIWSAGSLYFLGVTEGLQAWRPHLKEGGRVAFSQLAWAVDNPSPEARSFWQSYPAMTDRDGVLQQVAAAGYRVIASRWLPEAGWDAYLQPLAARIEALRSEAEPALQLALDEEEKEVLLRHAHGGDYGYLQVVCEPL</sequence>
<accession>A0A2T4K0A8</accession>
<keyword evidence="3" id="KW-1185">Reference proteome</keyword>
<keyword evidence="2" id="KW-0489">Methyltransferase</keyword>
<dbReference type="CDD" id="cd02440">
    <property type="entry name" value="AdoMet_MTases"/>
    <property type="match status" value="1"/>
</dbReference>
<dbReference type="SUPFAM" id="SSF53335">
    <property type="entry name" value="S-adenosyl-L-methionine-dependent methyltransferases"/>
    <property type="match status" value="1"/>
</dbReference>
<dbReference type="EMBL" id="PZKG01000002">
    <property type="protein sequence ID" value="PTE23611.1"/>
    <property type="molecule type" value="Genomic_DNA"/>
</dbReference>
<evidence type="ECO:0000313" key="2">
    <source>
        <dbReference type="EMBL" id="PTE23611.1"/>
    </source>
</evidence>
<dbReference type="AlphaFoldDB" id="A0A2T4K0A8"/>
<evidence type="ECO:0000259" key="1">
    <source>
        <dbReference type="Pfam" id="PF13649"/>
    </source>
</evidence>
<dbReference type="Pfam" id="PF13649">
    <property type="entry name" value="Methyltransf_25"/>
    <property type="match status" value="1"/>
</dbReference>
<protein>
    <submittedName>
        <fullName evidence="2">Class I SAM-dependent methyltransferase</fullName>
    </submittedName>
</protein>
<dbReference type="InterPro" id="IPR029063">
    <property type="entry name" value="SAM-dependent_MTases_sf"/>
</dbReference>
<gene>
    <name evidence="2" type="ORF">C5F48_00910</name>
</gene>
<dbReference type="Gene3D" id="3.40.50.150">
    <property type="entry name" value="Vaccinia Virus protein VP39"/>
    <property type="match status" value="1"/>
</dbReference>